<organism evidence="1 2">
    <name type="scientific">Ancylostoma ceylanicum</name>
    <dbReference type="NCBI Taxonomy" id="53326"/>
    <lineage>
        <taxon>Eukaryota</taxon>
        <taxon>Metazoa</taxon>
        <taxon>Ecdysozoa</taxon>
        <taxon>Nematoda</taxon>
        <taxon>Chromadorea</taxon>
        <taxon>Rhabditida</taxon>
        <taxon>Rhabditina</taxon>
        <taxon>Rhabditomorpha</taxon>
        <taxon>Strongyloidea</taxon>
        <taxon>Ancylostomatidae</taxon>
        <taxon>Ancylostomatinae</taxon>
        <taxon>Ancylostoma</taxon>
    </lineage>
</organism>
<protein>
    <submittedName>
        <fullName evidence="1">Uncharacterized protein</fullName>
    </submittedName>
</protein>
<dbReference type="AlphaFoldDB" id="A0A016W5D2"/>
<comment type="caution">
    <text evidence="1">The sequence shown here is derived from an EMBL/GenBank/DDBJ whole genome shotgun (WGS) entry which is preliminary data.</text>
</comment>
<dbReference type="Proteomes" id="UP000024635">
    <property type="component" value="Unassembled WGS sequence"/>
</dbReference>
<gene>
    <name evidence="1" type="primary">Acey_s1330.g3829</name>
    <name evidence="1" type="ORF">Y032_1330g3829</name>
</gene>
<sequence>MVGAARGVDIIKTTLSIVDTPSRVAKTKSDQLPCHEETMRGERMWVQITNQSRRSINDDPRHQDLEGCKLQNRPELVAVLSRRSHRATLVLAE</sequence>
<evidence type="ECO:0000313" key="1">
    <source>
        <dbReference type="EMBL" id="EYC34860.1"/>
    </source>
</evidence>
<dbReference type="EMBL" id="JARK01000929">
    <property type="protein sequence ID" value="EYC34860.1"/>
    <property type="molecule type" value="Genomic_DNA"/>
</dbReference>
<evidence type="ECO:0000313" key="2">
    <source>
        <dbReference type="Proteomes" id="UP000024635"/>
    </source>
</evidence>
<name>A0A016W5D2_9BILA</name>
<proteinExistence type="predicted"/>
<accession>A0A016W5D2</accession>
<reference evidence="2" key="1">
    <citation type="journal article" date="2015" name="Nat. Genet.">
        <title>The genome and transcriptome of the zoonotic hookworm Ancylostoma ceylanicum identify infection-specific gene families.</title>
        <authorList>
            <person name="Schwarz E.M."/>
            <person name="Hu Y."/>
            <person name="Antoshechkin I."/>
            <person name="Miller M.M."/>
            <person name="Sternberg P.W."/>
            <person name="Aroian R.V."/>
        </authorList>
    </citation>
    <scope>NUCLEOTIDE SEQUENCE</scope>
    <source>
        <strain evidence="2">HY135</strain>
    </source>
</reference>
<keyword evidence="2" id="KW-1185">Reference proteome</keyword>